<evidence type="ECO:0000256" key="6">
    <source>
        <dbReference type="SAM" id="MobiDB-lite"/>
    </source>
</evidence>
<dbReference type="InterPro" id="IPR029060">
    <property type="entry name" value="PIN-like_dom_sf"/>
</dbReference>
<dbReference type="Gene3D" id="3.40.50.1010">
    <property type="entry name" value="5'-nuclease"/>
    <property type="match status" value="1"/>
</dbReference>
<dbReference type="RefSeq" id="XP_003645453.1">
    <property type="nucleotide sequence ID" value="XM_003645405.1"/>
</dbReference>
<dbReference type="GO" id="GO:0005634">
    <property type="term" value="C:nucleus"/>
    <property type="evidence" value="ECO:0007669"/>
    <property type="project" value="UniProtKB-SubCell"/>
</dbReference>
<dbReference type="FunFam" id="3.40.50.1010:FF:000045">
    <property type="entry name" value="Transcriptional protein swt1"/>
    <property type="match status" value="1"/>
</dbReference>
<evidence type="ECO:0000313" key="9">
    <source>
        <dbReference type="Proteomes" id="UP000006790"/>
    </source>
</evidence>
<proteinExistence type="inferred from homology"/>
<evidence type="ECO:0000256" key="1">
    <source>
        <dbReference type="ARBA" id="ARBA00004123"/>
    </source>
</evidence>
<evidence type="ECO:0000256" key="4">
    <source>
        <dbReference type="ARBA" id="ARBA00060839"/>
    </source>
</evidence>
<name>G8JR67_ERECY</name>
<evidence type="ECO:0000313" key="8">
    <source>
        <dbReference type="EMBL" id="AET38636.1"/>
    </source>
</evidence>
<gene>
    <name evidence="8" type="ordered locus">Ecym_3132</name>
</gene>
<feature type="compositionally biased region" description="Polar residues" evidence="6">
    <location>
        <begin position="1"/>
        <end position="17"/>
    </location>
</feature>
<dbReference type="FunCoup" id="G8JR67">
    <property type="interactions" value="12"/>
</dbReference>
<protein>
    <recommendedName>
        <fullName evidence="5">Transcriptional protein SWT1</fullName>
    </recommendedName>
</protein>
<dbReference type="Pfam" id="PF13638">
    <property type="entry name" value="PIN_4"/>
    <property type="match status" value="1"/>
</dbReference>
<dbReference type="CDD" id="cd18727">
    <property type="entry name" value="PIN_Swt1-like"/>
    <property type="match status" value="1"/>
</dbReference>
<dbReference type="SMART" id="SM00670">
    <property type="entry name" value="PINc"/>
    <property type="match status" value="1"/>
</dbReference>
<feature type="compositionally biased region" description="Basic and acidic residues" evidence="6">
    <location>
        <begin position="26"/>
        <end position="38"/>
    </location>
</feature>
<dbReference type="OrthoDB" id="2017974at2759"/>
<sequence length="453" mass="51661">MVSHSIQSIHSEGSSDGQGRIKKQKHEGTTKDKMEGHKSNKQIHGKFIITLGAKKKNKYSLSDLDNAIEASTTTDDDGDVPMLDVDDENEIEMISDYVLNHRNHSVALDNSFAGLSRDESRMNSGNLLSSEHITIFVVDTNFILSHLYTLEVLRGLAGEYNHKILIPNTVIQELDGLKQFDKTKSIEPNGPGHSTDSISLLARRANDWIYKNLANLDSCVIGQKLRQRIDHNSVKDDAILDCCMYFKEIMKKLVILLSNDKNLCMKALAEHILTVSYRKDMTAELIASKSSSENYNWYHNAIAPSDEDEIMEHNSIVLDETVSNDPQDAQTLFSTIERMIISAIDHTMQEEYGLDLELVGYRKRNITSLVKAIKCFQKFWISVFSEYFKHTPISQNTWNSLPQELLQPATDQKSLDQLIDFWGFVLQRLYIKREETDRETLKKIIESWPSLSI</sequence>
<comment type="subcellular location">
    <subcellularLocation>
        <location evidence="1">Nucleus</location>
    </subcellularLocation>
</comment>
<dbReference type="PANTHER" id="PTHR16161:SF0">
    <property type="entry name" value="TRANSCRIPTIONAL PROTEIN SWT1"/>
    <property type="match status" value="1"/>
</dbReference>
<dbReference type="InterPro" id="IPR052626">
    <property type="entry name" value="SWT1_Regulator"/>
</dbReference>
<dbReference type="STRING" id="931890.G8JR67"/>
<dbReference type="SUPFAM" id="SSF88723">
    <property type="entry name" value="PIN domain-like"/>
    <property type="match status" value="1"/>
</dbReference>
<evidence type="ECO:0000256" key="3">
    <source>
        <dbReference type="ARBA" id="ARBA00023242"/>
    </source>
</evidence>
<dbReference type="InParanoid" id="G8JR67"/>
<evidence type="ECO:0000256" key="5">
    <source>
        <dbReference type="ARBA" id="ARBA00074620"/>
    </source>
</evidence>
<dbReference type="Proteomes" id="UP000006790">
    <property type="component" value="Chromosome 3"/>
</dbReference>
<dbReference type="GO" id="GO:0005737">
    <property type="term" value="C:cytoplasm"/>
    <property type="evidence" value="ECO:0007669"/>
    <property type="project" value="EnsemblFungi"/>
</dbReference>
<keyword evidence="9" id="KW-1185">Reference proteome</keyword>
<dbReference type="HOGENOM" id="CLU_048317_0_0_1"/>
<dbReference type="GO" id="GO:0071032">
    <property type="term" value="P:nuclear mRNA surveillance of mRNP export"/>
    <property type="evidence" value="ECO:0007669"/>
    <property type="project" value="EnsemblFungi"/>
</dbReference>
<keyword evidence="3" id="KW-0539">Nucleus</keyword>
<dbReference type="EMBL" id="CP002499">
    <property type="protein sequence ID" value="AET38636.1"/>
    <property type="molecule type" value="Genomic_DNA"/>
</dbReference>
<dbReference type="OMA" id="WANDWIY"/>
<dbReference type="eggNOG" id="KOG4689">
    <property type="taxonomic scope" value="Eukaryota"/>
</dbReference>
<dbReference type="GO" id="GO:0004521">
    <property type="term" value="F:RNA endonuclease activity"/>
    <property type="evidence" value="ECO:0007669"/>
    <property type="project" value="EnsemblFungi"/>
</dbReference>
<evidence type="ECO:0000259" key="7">
    <source>
        <dbReference type="SMART" id="SM00670"/>
    </source>
</evidence>
<dbReference type="PANTHER" id="PTHR16161">
    <property type="entry name" value="TRANSCRIPTIONAL PROTEIN SWT1"/>
    <property type="match status" value="1"/>
</dbReference>
<dbReference type="AlphaFoldDB" id="G8JR67"/>
<dbReference type="InterPro" id="IPR049014">
    <property type="entry name" value="SWT1_C"/>
</dbReference>
<comment type="similarity">
    <text evidence="4">Belongs to the SWT1 family.</text>
</comment>
<dbReference type="InterPro" id="IPR002716">
    <property type="entry name" value="PIN_dom"/>
</dbReference>
<keyword evidence="2" id="KW-0804">Transcription</keyword>
<feature type="region of interest" description="Disordered" evidence="6">
    <location>
        <begin position="1"/>
        <end position="39"/>
    </location>
</feature>
<organism evidence="8 9">
    <name type="scientific">Eremothecium cymbalariae (strain CBS 270.75 / DBVPG 7215 / KCTC 17166 / NRRL Y-17582)</name>
    <name type="common">Yeast</name>
    <dbReference type="NCBI Taxonomy" id="931890"/>
    <lineage>
        <taxon>Eukaryota</taxon>
        <taxon>Fungi</taxon>
        <taxon>Dikarya</taxon>
        <taxon>Ascomycota</taxon>
        <taxon>Saccharomycotina</taxon>
        <taxon>Saccharomycetes</taxon>
        <taxon>Saccharomycetales</taxon>
        <taxon>Saccharomycetaceae</taxon>
        <taxon>Eremothecium</taxon>
    </lineage>
</organism>
<dbReference type="Pfam" id="PF21693">
    <property type="entry name" value="SWT1_3rd"/>
    <property type="match status" value="1"/>
</dbReference>
<feature type="domain" description="PIN" evidence="7">
    <location>
        <begin position="134"/>
        <end position="265"/>
    </location>
</feature>
<reference evidence="9" key="1">
    <citation type="journal article" date="2012" name="G3 (Bethesda)">
        <title>Pichia sorbitophila, an interspecies yeast hybrid reveals early steps of genome resolution following polyploidization.</title>
        <authorList>
            <person name="Leh Louis V."/>
            <person name="Despons L."/>
            <person name="Friedrich A."/>
            <person name="Martin T."/>
            <person name="Durrens P."/>
            <person name="Casaregola S."/>
            <person name="Neuveglise C."/>
            <person name="Fairhead C."/>
            <person name="Marck C."/>
            <person name="Cruz J.A."/>
            <person name="Straub M.L."/>
            <person name="Kugler V."/>
            <person name="Sacerdot C."/>
            <person name="Uzunov Z."/>
            <person name="Thierry A."/>
            <person name="Weiss S."/>
            <person name="Bleykasten C."/>
            <person name="De Montigny J."/>
            <person name="Jacques N."/>
            <person name="Jung P."/>
            <person name="Lemaire M."/>
            <person name="Mallet S."/>
            <person name="Morel G."/>
            <person name="Richard G.F."/>
            <person name="Sarkar A."/>
            <person name="Savel G."/>
            <person name="Schacherer J."/>
            <person name="Seret M.L."/>
            <person name="Talla E."/>
            <person name="Samson G."/>
            <person name="Jubin C."/>
            <person name="Poulain J."/>
            <person name="Vacherie B."/>
            <person name="Barbe V."/>
            <person name="Pelletier E."/>
            <person name="Sherman D.J."/>
            <person name="Westhof E."/>
            <person name="Weissenbach J."/>
            <person name="Baret P.V."/>
            <person name="Wincker P."/>
            <person name="Gaillardin C."/>
            <person name="Dujon B."/>
            <person name="Souciet J.L."/>
        </authorList>
    </citation>
    <scope>NUCLEOTIDE SEQUENCE [LARGE SCALE GENOMIC DNA]</scope>
    <source>
        <strain evidence="9">CBS 270.75 / DBVPG 7215 / KCTC 17166 / NRRL Y-17582</strain>
    </source>
</reference>
<dbReference type="GeneID" id="11472102"/>
<evidence type="ECO:0000256" key="2">
    <source>
        <dbReference type="ARBA" id="ARBA00023163"/>
    </source>
</evidence>
<accession>G8JR67</accession>
<dbReference type="KEGG" id="erc:Ecym_3132"/>